<dbReference type="SUPFAM" id="SSF53098">
    <property type="entry name" value="Ribonuclease H-like"/>
    <property type="match status" value="1"/>
</dbReference>
<comment type="caution">
    <text evidence="7">The sequence shown here is derived from an EMBL/GenBank/DDBJ whole genome shotgun (WGS) entry which is preliminary data.</text>
</comment>
<evidence type="ECO:0000256" key="3">
    <source>
        <dbReference type="ARBA" id="ARBA00022578"/>
    </source>
</evidence>
<name>A0A1J4VCY1_9BACT</name>
<dbReference type="PROSITE" id="PS50994">
    <property type="entry name" value="INTEGRASE"/>
    <property type="match status" value="1"/>
</dbReference>
<feature type="domain" description="Integrase catalytic" evidence="6">
    <location>
        <begin position="169"/>
        <end position="332"/>
    </location>
</feature>
<dbReference type="PANTHER" id="PTHR10948:SF23">
    <property type="entry name" value="TRANSPOSASE INSI FOR INSERTION SEQUENCE ELEMENT IS30A-RELATED"/>
    <property type="match status" value="1"/>
</dbReference>
<dbReference type="GO" id="GO:0004803">
    <property type="term" value="F:transposase activity"/>
    <property type="evidence" value="ECO:0007669"/>
    <property type="project" value="InterPro"/>
</dbReference>
<comment type="function">
    <text evidence="1">Required for the transposition of the insertion element.</text>
</comment>
<dbReference type="EMBL" id="MNVO01000049">
    <property type="protein sequence ID" value="OIO32071.1"/>
    <property type="molecule type" value="Genomic_DNA"/>
</dbReference>
<evidence type="ECO:0000259" key="6">
    <source>
        <dbReference type="PROSITE" id="PS50994"/>
    </source>
</evidence>
<dbReference type="AlphaFoldDB" id="A0A1J4VCY1"/>
<dbReference type="InterPro" id="IPR001584">
    <property type="entry name" value="Integrase_cat-core"/>
</dbReference>
<dbReference type="PROSITE" id="PS01043">
    <property type="entry name" value="TRANSPOSASE_IS30"/>
    <property type="match status" value="1"/>
</dbReference>
<dbReference type="InterPro" id="IPR012337">
    <property type="entry name" value="RNaseH-like_sf"/>
</dbReference>
<protein>
    <recommendedName>
        <fullName evidence="6">Integrase catalytic domain-containing protein</fullName>
    </recommendedName>
</protein>
<comment type="similarity">
    <text evidence="2">Belongs to the transposase IS30 family.</text>
</comment>
<keyword evidence="5" id="KW-0233">DNA recombination</keyword>
<dbReference type="PANTHER" id="PTHR10948">
    <property type="entry name" value="TRANSPOSASE"/>
    <property type="match status" value="1"/>
</dbReference>
<dbReference type="Proteomes" id="UP000183206">
    <property type="component" value="Unassembled WGS sequence"/>
</dbReference>
<dbReference type="GO" id="GO:0003677">
    <property type="term" value="F:DNA binding"/>
    <property type="evidence" value="ECO:0007669"/>
    <property type="project" value="UniProtKB-KW"/>
</dbReference>
<evidence type="ECO:0000256" key="4">
    <source>
        <dbReference type="ARBA" id="ARBA00023125"/>
    </source>
</evidence>
<dbReference type="InterPro" id="IPR001598">
    <property type="entry name" value="Transposase_IS30_CS"/>
</dbReference>
<evidence type="ECO:0000256" key="1">
    <source>
        <dbReference type="ARBA" id="ARBA00002190"/>
    </source>
</evidence>
<proteinExistence type="inferred from homology"/>
<dbReference type="GO" id="GO:0015074">
    <property type="term" value="P:DNA integration"/>
    <property type="evidence" value="ECO:0007669"/>
    <property type="project" value="InterPro"/>
</dbReference>
<dbReference type="InterPro" id="IPR051917">
    <property type="entry name" value="Transposase-Integrase"/>
</dbReference>
<evidence type="ECO:0000256" key="2">
    <source>
        <dbReference type="ARBA" id="ARBA00006363"/>
    </source>
</evidence>
<dbReference type="GO" id="GO:0006313">
    <property type="term" value="P:DNA transposition"/>
    <property type="evidence" value="ECO:0007669"/>
    <property type="project" value="InterPro"/>
</dbReference>
<evidence type="ECO:0000313" key="8">
    <source>
        <dbReference type="Proteomes" id="UP000183206"/>
    </source>
</evidence>
<evidence type="ECO:0000256" key="5">
    <source>
        <dbReference type="ARBA" id="ARBA00023172"/>
    </source>
</evidence>
<dbReference type="Pfam" id="PF00665">
    <property type="entry name" value="rve"/>
    <property type="match status" value="1"/>
</dbReference>
<keyword evidence="4" id="KW-0238">DNA-binding</keyword>
<dbReference type="GO" id="GO:0005829">
    <property type="term" value="C:cytosol"/>
    <property type="evidence" value="ECO:0007669"/>
    <property type="project" value="TreeGrafter"/>
</dbReference>
<gene>
    <name evidence="7" type="ORF">AUJ44_03325</name>
</gene>
<sequence length="336" mass="38647">MKTKHHFVLTKRDRERIEVWLKGYTQSEIASRIGCNRSTISREIVRGTDGTGVYRAVYAHKKAVSRIRGRKLGKRKLFLNATLQVYVLAHLKKKWSPKQIAETLKDTYTEKTMQVSPEAIYQYIYVLPRGSLKKSLIEGLRRSHKYRRSPRQEKQDEELRGKIASMLSIHERPAEVANRSIPGHWEGDLIIGKYKRSAIATLVERTTRYTIIVPLRTGKDAVSVRQALAQKLSTLPKHLAKTLTYDQGKEMSQHIQFTIDTGIQVFFADPASPWQRGTNENTNGLIRQFYPKGTDFSQVSDEDLQHTEDLLNGRPRQCLGFAFPKEKFYDLVALDC</sequence>
<keyword evidence="3" id="KW-0815">Transposition</keyword>
<dbReference type="Gene3D" id="3.30.420.10">
    <property type="entry name" value="Ribonuclease H-like superfamily/Ribonuclease H"/>
    <property type="match status" value="1"/>
</dbReference>
<dbReference type="InterPro" id="IPR025246">
    <property type="entry name" value="IS30-like_HTH"/>
</dbReference>
<reference evidence="7 8" key="1">
    <citation type="journal article" date="2016" name="Environ. Microbiol.">
        <title>Genomic resolution of a cold subsurface aquifer community provides metabolic insights for novel microbes adapted to high CO concentrations.</title>
        <authorList>
            <person name="Probst A.J."/>
            <person name="Castelle C.J."/>
            <person name="Singh A."/>
            <person name="Brown C.T."/>
            <person name="Anantharaman K."/>
            <person name="Sharon I."/>
            <person name="Hug L.A."/>
            <person name="Burstein D."/>
            <person name="Emerson J.B."/>
            <person name="Thomas B.C."/>
            <person name="Banfield J.F."/>
        </authorList>
    </citation>
    <scope>NUCLEOTIDE SEQUENCE [LARGE SCALE GENOMIC DNA]</scope>
    <source>
        <strain evidence="7">CG1_02_47_685</strain>
    </source>
</reference>
<dbReference type="InterPro" id="IPR036397">
    <property type="entry name" value="RNaseH_sf"/>
</dbReference>
<dbReference type="NCBIfam" id="NF033563">
    <property type="entry name" value="transpos_IS30"/>
    <property type="match status" value="1"/>
</dbReference>
<organism evidence="7 8">
    <name type="scientific">Candidatus Nomurabacteria bacterium CG1_02_47_685</name>
    <dbReference type="NCBI Taxonomy" id="1805282"/>
    <lineage>
        <taxon>Bacteria</taxon>
        <taxon>Candidatus Nomuraibacteriota</taxon>
    </lineage>
</organism>
<dbReference type="InterPro" id="IPR053392">
    <property type="entry name" value="Transposase_IS30-like"/>
</dbReference>
<dbReference type="Pfam" id="PF13936">
    <property type="entry name" value="HTH_38"/>
    <property type="match status" value="1"/>
</dbReference>
<accession>A0A1J4VCY1</accession>
<evidence type="ECO:0000313" key="7">
    <source>
        <dbReference type="EMBL" id="OIO32071.1"/>
    </source>
</evidence>